<keyword evidence="1" id="KW-0175">Coiled coil</keyword>
<dbReference type="EMBL" id="GG749584">
    <property type="protein sequence ID" value="EGE86600.1"/>
    <property type="molecule type" value="Genomic_DNA"/>
</dbReference>
<evidence type="ECO:0000256" key="1">
    <source>
        <dbReference type="SAM" id="Coils"/>
    </source>
</evidence>
<sequence length="102" mass="11273">MAPPNEQSLSQGIQAELQAKKQRLALLEQEEVQALSYMQELQAQARVIQQLNTSAREVQAARAVQTSGKTVAQQVQDQMTEVARIQAEVEVVRSTIELLSSP</sequence>
<evidence type="ECO:0000313" key="2">
    <source>
        <dbReference type="EMBL" id="EGE86600.1"/>
    </source>
</evidence>
<accession>F2TTN7</accession>
<dbReference type="AlphaFoldDB" id="F2TTN7"/>
<name>F2TTN7_AJEDA</name>
<dbReference type="Proteomes" id="UP000007802">
    <property type="component" value="Unassembled WGS sequence"/>
</dbReference>
<dbReference type="OrthoDB" id="10523618at2759"/>
<gene>
    <name evidence="2" type="ORF">BDDG_09546</name>
</gene>
<protein>
    <submittedName>
        <fullName evidence="2">Uncharacterized protein</fullName>
    </submittedName>
</protein>
<proteinExistence type="predicted"/>
<dbReference type="HOGENOM" id="CLU_179442_0_0_1"/>
<organism evidence="2">
    <name type="scientific">Ajellomyces dermatitidis (strain ATCC 18188 / CBS 674.68)</name>
    <name type="common">Blastomyces dermatitidis</name>
    <dbReference type="NCBI Taxonomy" id="653446"/>
    <lineage>
        <taxon>Eukaryota</taxon>
        <taxon>Fungi</taxon>
        <taxon>Dikarya</taxon>
        <taxon>Ascomycota</taxon>
        <taxon>Pezizomycotina</taxon>
        <taxon>Eurotiomycetes</taxon>
        <taxon>Eurotiomycetidae</taxon>
        <taxon>Onygenales</taxon>
        <taxon>Ajellomycetaceae</taxon>
        <taxon>Blastomyces</taxon>
    </lineage>
</organism>
<feature type="coiled-coil region" evidence="1">
    <location>
        <begin position="10"/>
        <end position="44"/>
    </location>
</feature>
<reference evidence="2" key="1">
    <citation type="submission" date="2010-03" db="EMBL/GenBank/DDBJ databases">
        <title>Annotation of Blastomyces dermatitidis strain ATCC 18188.</title>
        <authorList>
            <consortium name="The Broad Institute Genome Sequencing Platform"/>
            <consortium name="Broad Institute Genome Sequencing Center for Infectious Disease."/>
            <person name="Cuomo C."/>
            <person name="Klein B."/>
            <person name="Sullivan T."/>
            <person name="Heitman J."/>
            <person name="Young S."/>
            <person name="Zeng Q."/>
            <person name="Gargeya S."/>
            <person name="Alvarado L."/>
            <person name="Berlin A.M."/>
            <person name="Chapman S.B."/>
            <person name="Chen Z."/>
            <person name="Freedman E."/>
            <person name="Gellesch M."/>
            <person name="Goldberg J."/>
            <person name="Griggs A."/>
            <person name="Gujja S."/>
            <person name="Heilman E."/>
            <person name="Heiman D."/>
            <person name="Howarth C."/>
            <person name="Mehta T."/>
            <person name="Neiman D."/>
            <person name="Pearson M."/>
            <person name="Roberts A."/>
            <person name="Saif S."/>
            <person name="Shea T."/>
            <person name="Shenoy N."/>
            <person name="Sisk P."/>
            <person name="Stolte C."/>
            <person name="Sykes S."/>
            <person name="White J."/>
            <person name="Yandava C."/>
            <person name="Haas B."/>
            <person name="Nusbaum C."/>
            <person name="Birren B."/>
        </authorList>
    </citation>
    <scope>NUCLEOTIDE SEQUENCE [LARGE SCALE GENOMIC DNA]</scope>
    <source>
        <strain evidence="2">ATCC 18188</strain>
    </source>
</reference>